<comment type="caution">
    <text evidence="1">The sequence shown here is derived from an EMBL/GenBank/DDBJ whole genome shotgun (WGS) entry which is preliminary data.</text>
</comment>
<name>A0A176QAW7_9MICO</name>
<proteinExistence type="predicted"/>
<reference evidence="1 2" key="1">
    <citation type="submission" date="2016-01" db="EMBL/GenBank/DDBJ databases">
        <title>Janibacter melonis strain CD11_4 genome sequencing and assembly.</title>
        <authorList>
            <person name="Nair G.R."/>
            <person name="Kaur G."/>
            <person name="Chander A.M."/>
            <person name="Mayilraj S."/>
        </authorList>
    </citation>
    <scope>NUCLEOTIDE SEQUENCE [LARGE SCALE GENOMIC DNA]</scope>
    <source>
        <strain evidence="1 2">CD11-4</strain>
    </source>
</reference>
<dbReference type="STRING" id="262209.AWH69_10435"/>
<dbReference type="InterPro" id="IPR029058">
    <property type="entry name" value="AB_hydrolase_fold"/>
</dbReference>
<dbReference type="EMBL" id="LQZG01000003">
    <property type="protein sequence ID" value="OAB86830.1"/>
    <property type="molecule type" value="Genomic_DNA"/>
</dbReference>
<organism evidence="1 2">
    <name type="scientific">Janibacter melonis</name>
    <dbReference type="NCBI Taxonomy" id="262209"/>
    <lineage>
        <taxon>Bacteria</taxon>
        <taxon>Bacillati</taxon>
        <taxon>Actinomycetota</taxon>
        <taxon>Actinomycetes</taxon>
        <taxon>Micrococcales</taxon>
        <taxon>Intrasporangiaceae</taxon>
        <taxon>Janibacter</taxon>
    </lineage>
</organism>
<gene>
    <name evidence="1" type="ORF">AWH69_10435</name>
</gene>
<dbReference type="Gene3D" id="3.40.50.1820">
    <property type="entry name" value="alpha/beta hydrolase"/>
    <property type="match status" value="1"/>
</dbReference>
<sequence>MRRLAVRPRHAGQRWPPMSTAQDEGAVLARLLADTGPSGVLERYGDDPDQVYEVYGPERGPLLVVVHGGYFRPSIDRAHARPQARALADAGYRVVLAEYRRVPGDPVVSITDLEALEDHLGELGTWVGHSAGGTLVLLRGATPDRPRVPVLALAPVADLVAAAREHLGDGAVVDWVGGTPEQQVQAYATVDPRQRWSAPFADAPDAPRVLLAHGDADATVPLHLSTDFPAESVTLAGAHHFDVVDPQSPYWPRVLELVREVSN</sequence>
<evidence type="ECO:0000313" key="2">
    <source>
        <dbReference type="Proteomes" id="UP000076976"/>
    </source>
</evidence>
<dbReference type="SUPFAM" id="SSF53474">
    <property type="entry name" value="alpha/beta-Hydrolases"/>
    <property type="match status" value="1"/>
</dbReference>
<keyword evidence="2" id="KW-1185">Reference proteome</keyword>
<dbReference type="Proteomes" id="UP000076976">
    <property type="component" value="Unassembled WGS sequence"/>
</dbReference>
<dbReference type="AlphaFoldDB" id="A0A176QAW7"/>
<evidence type="ECO:0008006" key="3">
    <source>
        <dbReference type="Google" id="ProtNLM"/>
    </source>
</evidence>
<protein>
    <recommendedName>
        <fullName evidence="3">Alpha/beta hydrolase</fullName>
    </recommendedName>
</protein>
<accession>A0A176QAW7</accession>
<evidence type="ECO:0000313" key="1">
    <source>
        <dbReference type="EMBL" id="OAB86830.1"/>
    </source>
</evidence>